<organism evidence="2 3">
    <name type="scientific">Alkalibaculum sporogenes</name>
    <dbReference type="NCBI Taxonomy" id="2655001"/>
    <lineage>
        <taxon>Bacteria</taxon>
        <taxon>Bacillati</taxon>
        <taxon>Bacillota</taxon>
        <taxon>Clostridia</taxon>
        <taxon>Eubacteriales</taxon>
        <taxon>Eubacteriaceae</taxon>
        <taxon>Alkalibaculum</taxon>
    </lineage>
</organism>
<protein>
    <recommendedName>
        <fullName evidence="4">Tetratricopeptide repeat protein</fullName>
    </recommendedName>
</protein>
<feature type="transmembrane region" description="Helical" evidence="1">
    <location>
        <begin position="45"/>
        <end position="62"/>
    </location>
</feature>
<name>A0A6A7K695_9FIRM</name>
<proteinExistence type="predicted"/>
<dbReference type="AlphaFoldDB" id="A0A6A7K695"/>
<dbReference type="Proteomes" id="UP000440004">
    <property type="component" value="Unassembled WGS sequence"/>
</dbReference>
<keyword evidence="1" id="KW-1133">Transmembrane helix</keyword>
<feature type="transmembrane region" description="Helical" evidence="1">
    <location>
        <begin position="21"/>
        <end position="39"/>
    </location>
</feature>
<evidence type="ECO:0000313" key="3">
    <source>
        <dbReference type="Proteomes" id="UP000440004"/>
    </source>
</evidence>
<comment type="caution">
    <text evidence="2">The sequence shown here is derived from an EMBL/GenBank/DDBJ whole genome shotgun (WGS) entry which is preliminary data.</text>
</comment>
<evidence type="ECO:0000313" key="2">
    <source>
        <dbReference type="EMBL" id="MPW24861.1"/>
    </source>
</evidence>
<keyword evidence="1" id="KW-0812">Transmembrane</keyword>
<keyword evidence="3" id="KW-1185">Reference proteome</keyword>
<reference evidence="2 3" key="1">
    <citation type="submission" date="2019-10" db="EMBL/GenBank/DDBJ databases">
        <title>Alkalibaculum tamaniensis sp.nov., a new alkaliphilic acetogen, isolated on methoxylated aromatics from a mud volcano.</title>
        <authorList>
            <person name="Khomyakova M.A."/>
            <person name="Merkel A.Y."/>
            <person name="Bonch-Osmolovskaya E.A."/>
            <person name="Slobodkin A.I."/>
        </authorList>
    </citation>
    <scope>NUCLEOTIDE SEQUENCE [LARGE SCALE GENOMIC DNA]</scope>
    <source>
        <strain evidence="2 3">M08DMB</strain>
    </source>
</reference>
<keyword evidence="1" id="KW-0472">Membrane</keyword>
<accession>A0A6A7K695</accession>
<dbReference type="EMBL" id="WHNX01000004">
    <property type="protein sequence ID" value="MPW24861.1"/>
    <property type="molecule type" value="Genomic_DNA"/>
</dbReference>
<dbReference type="InterPro" id="IPR011990">
    <property type="entry name" value="TPR-like_helical_dom_sf"/>
</dbReference>
<evidence type="ECO:0000256" key="1">
    <source>
        <dbReference type="SAM" id="Phobius"/>
    </source>
</evidence>
<sequence length="270" mass="31524">MKIFDRRFLKYQLAALKHNKYKNKILYPNIFLFAVAMFYRDNIPLLLLFIGVIVSLIGFGIYRFNNETSMSEDDFERILEKKYKEYESASSRKKPDEAVILQKIAFAAELNKISNDDAINDIQELITQKPEIKKFANNIIICLYANKFKDKSKIPGEYLDYLDRNVKSEVNVNLLSDCIKTCIIIGDYNKVLSIVNKALEELKKVKKIRKPAYNAIYRTMLVSLPFYQGEAYKSMGNKKKAKESYEQSLKNCKSKNFRYFILDSIENIIS</sequence>
<dbReference type="Gene3D" id="1.25.40.10">
    <property type="entry name" value="Tetratricopeptide repeat domain"/>
    <property type="match status" value="1"/>
</dbReference>
<dbReference type="SUPFAM" id="SSF48452">
    <property type="entry name" value="TPR-like"/>
    <property type="match status" value="1"/>
</dbReference>
<evidence type="ECO:0008006" key="4">
    <source>
        <dbReference type="Google" id="ProtNLM"/>
    </source>
</evidence>
<dbReference type="RefSeq" id="WP_152801764.1">
    <property type="nucleotide sequence ID" value="NZ_WHNX01000004.1"/>
</dbReference>
<gene>
    <name evidence="2" type="ORF">GC105_03535</name>
</gene>